<dbReference type="Pfam" id="PF00005">
    <property type="entry name" value="ABC_tran"/>
    <property type="match status" value="1"/>
</dbReference>
<evidence type="ECO:0000313" key="5">
    <source>
        <dbReference type="EMBL" id="MBT9145695.1"/>
    </source>
</evidence>
<feature type="domain" description="ABC transporter" evidence="4">
    <location>
        <begin position="8"/>
        <end position="218"/>
    </location>
</feature>
<dbReference type="InterPro" id="IPR027417">
    <property type="entry name" value="P-loop_NTPase"/>
</dbReference>
<dbReference type="Gene3D" id="3.40.50.300">
    <property type="entry name" value="P-loop containing nucleotide triphosphate hydrolases"/>
    <property type="match status" value="1"/>
</dbReference>
<dbReference type="PROSITE" id="PS50893">
    <property type="entry name" value="ABC_TRANSPORTER_2"/>
    <property type="match status" value="1"/>
</dbReference>
<dbReference type="EC" id="3.6.3.-" evidence="5"/>
<dbReference type="GO" id="GO:0016887">
    <property type="term" value="F:ATP hydrolysis activity"/>
    <property type="evidence" value="ECO:0007669"/>
    <property type="project" value="InterPro"/>
</dbReference>
<dbReference type="AlphaFoldDB" id="A0A9E2F6T9"/>
<evidence type="ECO:0000313" key="6">
    <source>
        <dbReference type="Proteomes" id="UP000811545"/>
    </source>
</evidence>
<dbReference type="PANTHER" id="PTHR42939:SF1">
    <property type="entry name" value="ABC TRANSPORTER ATP-BINDING PROTEIN ALBC-RELATED"/>
    <property type="match status" value="1"/>
</dbReference>
<dbReference type="InterPro" id="IPR051782">
    <property type="entry name" value="ABC_Transporter_VariousFunc"/>
</dbReference>
<name>A0A9E2F6T9_PSYF1</name>
<dbReference type="EMBL" id="QLTW01000147">
    <property type="protein sequence ID" value="MBT9145695.1"/>
    <property type="molecule type" value="Genomic_DNA"/>
</dbReference>
<dbReference type="InterPro" id="IPR017871">
    <property type="entry name" value="ABC_transporter-like_CS"/>
</dbReference>
<protein>
    <submittedName>
        <fullName evidence="5">Amino-acid import ATP-binding protein YxeO</fullName>
        <ecNumber evidence="5">3.6.3.-</ecNumber>
    </submittedName>
</protein>
<dbReference type="SMART" id="SM00382">
    <property type="entry name" value="AAA"/>
    <property type="match status" value="1"/>
</dbReference>
<dbReference type="Proteomes" id="UP000811545">
    <property type="component" value="Unassembled WGS sequence"/>
</dbReference>
<comment type="caution">
    <text evidence="5">The sequence shown here is derived from an EMBL/GenBank/DDBJ whole genome shotgun (WGS) entry which is preliminary data.</text>
</comment>
<reference evidence="5 6" key="1">
    <citation type="journal article" date="2021" name="bioRxiv">
        <title>Unique metabolic strategies in Hadean analogues reveal hints for primordial physiology.</title>
        <authorList>
            <person name="Nobu M.K."/>
            <person name="Nakai R."/>
            <person name="Tamazawa S."/>
            <person name="Mori H."/>
            <person name="Toyoda A."/>
            <person name="Ijiri A."/>
            <person name="Suzuki S."/>
            <person name="Kurokawa K."/>
            <person name="Kamagata Y."/>
            <person name="Tamaki H."/>
        </authorList>
    </citation>
    <scope>NUCLEOTIDE SEQUENCE [LARGE SCALE GENOMIC DNA]</scope>
    <source>
        <strain evidence="5">BS525</strain>
    </source>
</reference>
<dbReference type="SUPFAM" id="SSF52540">
    <property type="entry name" value="P-loop containing nucleoside triphosphate hydrolases"/>
    <property type="match status" value="1"/>
</dbReference>
<evidence type="ECO:0000256" key="2">
    <source>
        <dbReference type="ARBA" id="ARBA00022741"/>
    </source>
</evidence>
<keyword evidence="5" id="KW-0378">Hydrolase</keyword>
<evidence type="ECO:0000256" key="1">
    <source>
        <dbReference type="ARBA" id="ARBA00022448"/>
    </source>
</evidence>
<dbReference type="InterPro" id="IPR003593">
    <property type="entry name" value="AAA+_ATPase"/>
</dbReference>
<evidence type="ECO:0000256" key="3">
    <source>
        <dbReference type="ARBA" id="ARBA00022840"/>
    </source>
</evidence>
<organism evidence="5 6">
    <name type="scientific">Psychracetigena formicireducens</name>
    <dbReference type="NCBI Taxonomy" id="2986056"/>
    <lineage>
        <taxon>Bacteria</taxon>
        <taxon>Bacillati</taxon>
        <taxon>Candidatus Lithacetigenota</taxon>
        <taxon>Candidatus Psychracetigena</taxon>
    </lineage>
</organism>
<keyword evidence="1" id="KW-0813">Transport</keyword>
<evidence type="ECO:0000259" key="4">
    <source>
        <dbReference type="PROSITE" id="PS50893"/>
    </source>
</evidence>
<dbReference type="InterPro" id="IPR003439">
    <property type="entry name" value="ABC_transporter-like_ATP-bd"/>
</dbReference>
<keyword evidence="3 5" id="KW-0067">ATP-binding</keyword>
<dbReference type="PROSITE" id="PS00211">
    <property type="entry name" value="ABC_TRANSPORTER_1"/>
    <property type="match status" value="1"/>
</dbReference>
<dbReference type="PANTHER" id="PTHR42939">
    <property type="entry name" value="ABC TRANSPORTER ATP-BINDING PROTEIN ALBC-RELATED"/>
    <property type="match status" value="1"/>
</dbReference>
<keyword evidence="2" id="KW-0547">Nucleotide-binding</keyword>
<proteinExistence type="predicted"/>
<sequence length="218" mass="23809">MLDRKKLLTMKKVKKSYKGNVILNCIDLEVGQGEVVCITGANGSGKTTLLRIVLGFIYPDEGQVMVNGEKVAPGLLGNLATKVDALIENPTFMGQFTGLQNLSMLASIRGAISADEIREAIKKVGLDPYSKKLVGKYSLGMKQRLGIAQAIMEKPSLVLLDEPTNALDLEGRKIFSDIVEDMSSRGTSFIIVSHRTEEMDSLSTSIYNIEKGQLNKQK</sequence>
<accession>A0A9E2F6T9</accession>
<gene>
    <name evidence="5" type="primary">yxeO</name>
    <name evidence="5" type="ORF">DDT42_01570</name>
</gene>
<dbReference type="GO" id="GO:0005524">
    <property type="term" value="F:ATP binding"/>
    <property type="evidence" value="ECO:0007669"/>
    <property type="project" value="UniProtKB-KW"/>
</dbReference>